<gene>
    <name evidence="1" type="ORF">Q8F55_009267</name>
</gene>
<reference evidence="1 2" key="1">
    <citation type="submission" date="2023-08" db="EMBL/GenBank/DDBJ databases">
        <title>Annotated Genome Sequence of Vanrija albida AlHP1.</title>
        <authorList>
            <person name="Herzog R."/>
        </authorList>
    </citation>
    <scope>NUCLEOTIDE SEQUENCE [LARGE SCALE GENOMIC DNA]</scope>
    <source>
        <strain evidence="1 2">AlHP1</strain>
    </source>
</reference>
<dbReference type="Proteomes" id="UP001565368">
    <property type="component" value="Unassembled WGS sequence"/>
</dbReference>
<dbReference type="RefSeq" id="XP_069205572.1">
    <property type="nucleotide sequence ID" value="XM_069357635.1"/>
</dbReference>
<organism evidence="1 2">
    <name type="scientific">Vanrija albida</name>
    <dbReference type="NCBI Taxonomy" id="181172"/>
    <lineage>
        <taxon>Eukaryota</taxon>
        <taxon>Fungi</taxon>
        <taxon>Dikarya</taxon>
        <taxon>Basidiomycota</taxon>
        <taxon>Agaricomycotina</taxon>
        <taxon>Tremellomycetes</taxon>
        <taxon>Trichosporonales</taxon>
        <taxon>Trichosporonaceae</taxon>
        <taxon>Vanrija</taxon>
    </lineage>
</organism>
<evidence type="ECO:0000313" key="1">
    <source>
        <dbReference type="EMBL" id="KAL1405628.1"/>
    </source>
</evidence>
<comment type="caution">
    <text evidence="1">The sequence shown here is derived from an EMBL/GenBank/DDBJ whole genome shotgun (WGS) entry which is preliminary data.</text>
</comment>
<dbReference type="GeneID" id="95990310"/>
<keyword evidence="2" id="KW-1185">Reference proteome</keyword>
<sequence>MAPIPKESAPTIELLSAWTHKRVPGLDWNGARALFRARLAGHCPGLDKVVHASERNLDGICDQDIRAARDLESALYHVKLHRSKGHKYTPMLSLPNLDHIAAFLDPKLSAVFHAPPLQRLPTIVLNIQLGDGLVFPTGLSALPNLKAIVVIVGVPDTATGTNPNPVNCEAIWSLLQSIADLIPRGPLLFFGLEEA</sequence>
<protein>
    <submittedName>
        <fullName evidence="1">Uncharacterized protein</fullName>
    </submittedName>
</protein>
<dbReference type="EMBL" id="JBBXJM010000007">
    <property type="protein sequence ID" value="KAL1405628.1"/>
    <property type="molecule type" value="Genomic_DNA"/>
</dbReference>
<evidence type="ECO:0000313" key="2">
    <source>
        <dbReference type="Proteomes" id="UP001565368"/>
    </source>
</evidence>
<name>A0ABR3PT70_9TREE</name>
<accession>A0ABR3PT70</accession>
<proteinExistence type="predicted"/>